<dbReference type="OrthoDB" id="2080613at2"/>
<evidence type="ECO:0000313" key="1">
    <source>
        <dbReference type="EMBL" id="SEH29917.1"/>
    </source>
</evidence>
<protein>
    <submittedName>
        <fullName evidence="1">Uncharacterized protein</fullName>
    </submittedName>
</protein>
<dbReference type="AlphaFoldDB" id="A0A1H6H262"/>
<dbReference type="RefSeq" id="WP_089690370.1">
    <property type="nucleotide sequence ID" value="NZ_FNWQ01000001.1"/>
</dbReference>
<gene>
    <name evidence="1" type="ORF">SAMN05421593_1219</name>
</gene>
<dbReference type="InterPro" id="IPR027417">
    <property type="entry name" value="P-loop_NTPase"/>
</dbReference>
<dbReference type="SUPFAM" id="SSF52540">
    <property type="entry name" value="P-loop containing nucleoside triphosphate hydrolases"/>
    <property type="match status" value="1"/>
</dbReference>
<reference evidence="1 2" key="1">
    <citation type="submission" date="2016-10" db="EMBL/GenBank/DDBJ databases">
        <authorList>
            <person name="de Groot N.N."/>
        </authorList>
    </citation>
    <scope>NUCLEOTIDE SEQUENCE [LARGE SCALE GENOMIC DNA]</scope>
    <source>
        <strain evidence="1 2">DSM 23031</strain>
    </source>
</reference>
<dbReference type="Proteomes" id="UP000198561">
    <property type="component" value="Unassembled WGS sequence"/>
</dbReference>
<evidence type="ECO:0000313" key="2">
    <source>
        <dbReference type="Proteomes" id="UP000198561"/>
    </source>
</evidence>
<dbReference type="InterPro" id="IPR056955">
    <property type="entry name" value="ORC-CDC6-like"/>
</dbReference>
<sequence>MRIDDIYPAYNARHLNPNEVGASFIWSANFEKLIQNGHSVILGARGCGKTTLMKMLTIPALNSWRDKRASKIRKSIPFYAIYISTDIYWDVKNHTYSSQLEKFENFDQIISYFSVNSNVFTSLCDTFSYIIDEYELNDESKEIELCKALIEAWKLTQVIPKLVYIKEALNKRVDEVNQLVQQVIFNYKKGDIIPHPSYFNLNFETSVEAIIPIFERIYNLNDGKKWALCFDELEFAPLWLQQKLFRSLRSRKQFLLYKLSASPILSLELEKLLQSEYPATSGNDMQIIKMWNSGDNETFSSQIITSLLRKKFPGKKGIDFFGSNEVYNSSNLYTKGSSFFKKIIELAKKDPSFNDFLKDRNIDPNNPVINDKKLKDTIFRKIKPIVYFRDFYIDEISKNNNKVTYRSRKKGNELFFGLEVLSKICDGNPRWLIGIITSILLKSSESGAEKNLQFDELHSAALRFKNVIANIPIGNNTSYSLIDIMEKVGLYFKDQVLGERFSMDPKGTFEVDSKEILLTDDIIFLLEKAISQGAIILVDSKDDNFDFRIRGKKFKLAYLLSLLYNLPLRSYPSVKLSECLRGIKQVNQKTLFD</sequence>
<accession>A0A1H6H262</accession>
<organism evidence="1 2">
    <name type="scientific">Chryseobacterium culicis</name>
    <dbReference type="NCBI Taxonomy" id="680127"/>
    <lineage>
        <taxon>Bacteria</taxon>
        <taxon>Pseudomonadati</taxon>
        <taxon>Bacteroidota</taxon>
        <taxon>Flavobacteriia</taxon>
        <taxon>Flavobacteriales</taxon>
        <taxon>Weeksellaceae</taxon>
        <taxon>Chryseobacterium group</taxon>
        <taxon>Chryseobacterium</taxon>
    </lineage>
</organism>
<proteinExistence type="predicted"/>
<dbReference type="EMBL" id="FNWQ01000001">
    <property type="protein sequence ID" value="SEH29917.1"/>
    <property type="molecule type" value="Genomic_DNA"/>
</dbReference>
<dbReference type="Pfam" id="PF24389">
    <property type="entry name" value="ORC-CDC6-like"/>
    <property type="match status" value="1"/>
</dbReference>
<name>A0A1H6H262_CHRCI</name>
<dbReference type="STRING" id="680127.SAMN05421593_1219"/>